<protein>
    <submittedName>
        <fullName evidence="1">Uncharacterized protein</fullName>
    </submittedName>
</protein>
<dbReference type="Proteomes" id="UP000887116">
    <property type="component" value="Unassembled WGS sequence"/>
</dbReference>
<proteinExistence type="predicted"/>
<evidence type="ECO:0000313" key="1">
    <source>
        <dbReference type="EMBL" id="GFR08392.1"/>
    </source>
</evidence>
<name>A0A8X6LHB6_TRICU</name>
<sequence>MHPRRKKMNYQYHFQRSMPSSYQDYSDPWEHKEILWCQIGTTLLRQRCHTRFGQQLGENENDVRLDTLL</sequence>
<evidence type="ECO:0000313" key="2">
    <source>
        <dbReference type="Proteomes" id="UP000887116"/>
    </source>
</evidence>
<accession>A0A8X6LHB6</accession>
<dbReference type="AlphaFoldDB" id="A0A8X6LHB6"/>
<gene>
    <name evidence="1" type="ORF">TNCT_738341</name>
</gene>
<keyword evidence="2" id="KW-1185">Reference proteome</keyword>
<comment type="caution">
    <text evidence="1">The sequence shown here is derived from an EMBL/GenBank/DDBJ whole genome shotgun (WGS) entry which is preliminary data.</text>
</comment>
<reference evidence="1" key="1">
    <citation type="submission" date="2020-07" db="EMBL/GenBank/DDBJ databases">
        <title>Multicomponent nature underlies the extraordinary mechanical properties of spider dragline silk.</title>
        <authorList>
            <person name="Kono N."/>
            <person name="Nakamura H."/>
            <person name="Mori M."/>
            <person name="Yoshida Y."/>
            <person name="Ohtoshi R."/>
            <person name="Malay A.D."/>
            <person name="Moran D.A.P."/>
            <person name="Tomita M."/>
            <person name="Numata K."/>
            <person name="Arakawa K."/>
        </authorList>
    </citation>
    <scope>NUCLEOTIDE SEQUENCE</scope>
</reference>
<dbReference type="EMBL" id="BMAO01006420">
    <property type="protein sequence ID" value="GFR08392.1"/>
    <property type="molecule type" value="Genomic_DNA"/>
</dbReference>
<organism evidence="1 2">
    <name type="scientific">Trichonephila clavata</name>
    <name type="common">Joro spider</name>
    <name type="synonym">Nephila clavata</name>
    <dbReference type="NCBI Taxonomy" id="2740835"/>
    <lineage>
        <taxon>Eukaryota</taxon>
        <taxon>Metazoa</taxon>
        <taxon>Ecdysozoa</taxon>
        <taxon>Arthropoda</taxon>
        <taxon>Chelicerata</taxon>
        <taxon>Arachnida</taxon>
        <taxon>Araneae</taxon>
        <taxon>Araneomorphae</taxon>
        <taxon>Entelegynae</taxon>
        <taxon>Araneoidea</taxon>
        <taxon>Nephilidae</taxon>
        <taxon>Trichonephila</taxon>
    </lineage>
</organism>